<gene>
    <name evidence="2" type="ORF">HX095_07665</name>
</gene>
<dbReference type="Proteomes" id="UP001173578">
    <property type="component" value="Unassembled WGS sequence"/>
</dbReference>
<evidence type="ECO:0000256" key="1">
    <source>
        <dbReference type="SAM" id="SignalP"/>
    </source>
</evidence>
<feature type="chain" id="PRO_5043577568" description="DUF4837 family protein" evidence="1">
    <location>
        <begin position="19"/>
        <end position="317"/>
    </location>
</feature>
<proteinExistence type="predicted"/>
<evidence type="ECO:0000313" key="2">
    <source>
        <dbReference type="EMBL" id="MDM1551090.1"/>
    </source>
</evidence>
<name>A0AAW7DHS9_9FLAO</name>
<dbReference type="PROSITE" id="PS51257">
    <property type="entry name" value="PROKAR_LIPOPROTEIN"/>
    <property type="match status" value="1"/>
</dbReference>
<accession>A0AAW7DHS9</accession>
<reference evidence="2" key="2">
    <citation type="journal article" date="2022" name="Sci. Total Environ.">
        <title>Prevalence, transmission, and molecular epidemiology of tet(X)-positive bacteria among humans, animals, and environmental niches in China: An epidemiological, and genomic-based study.</title>
        <authorList>
            <person name="Dong N."/>
            <person name="Zeng Y."/>
            <person name="Cai C."/>
            <person name="Sun C."/>
            <person name="Lu J."/>
            <person name="Liu C."/>
            <person name="Zhou H."/>
            <person name="Sun Q."/>
            <person name="Shu L."/>
            <person name="Wang H."/>
            <person name="Wang Y."/>
            <person name="Wang S."/>
            <person name="Wu C."/>
            <person name="Chan E.W."/>
            <person name="Chen G."/>
            <person name="Shen Z."/>
            <person name="Chen S."/>
            <person name="Zhang R."/>
        </authorList>
    </citation>
    <scope>NUCLEOTIDE SEQUENCE</scope>
    <source>
        <strain evidence="2">210</strain>
    </source>
</reference>
<dbReference type="AlphaFoldDB" id="A0AAW7DHS9"/>
<dbReference type="EMBL" id="JACALR010000003">
    <property type="protein sequence ID" value="MDM1551090.1"/>
    <property type="molecule type" value="Genomic_DNA"/>
</dbReference>
<feature type="signal peptide" evidence="1">
    <location>
        <begin position="1"/>
        <end position="18"/>
    </location>
</feature>
<comment type="caution">
    <text evidence="2">The sequence shown here is derived from an EMBL/GenBank/DDBJ whole genome shotgun (WGS) entry which is preliminary data.</text>
</comment>
<organism evidence="2 3">
    <name type="scientific">Empedobacter falsenii</name>
    <dbReference type="NCBI Taxonomy" id="343874"/>
    <lineage>
        <taxon>Bacteria</taxon>
        <taxon>Pseudomonadati</taxon>
        <taxon>Bacteroidota</taxon>
        <taxon>Flavobacteriia</taxon>
        <taxon>Flavobacteriales</taxon>
        <taxon>Weeksellaceae</taxon>
        <taxon>Empedobacter</taxon>
    </lineage>
</organism>
<keyword evidence="1" id="KW-0732">Signal</keyword>
<protein>
    <recommendedName>
        <fullName evidence="4">DUF4837 family protein</fullName>
    </recommendedName>
</protein>
<dbReference type="RefSeq" id="WP_286485681.1">
    <property type="nucleotide sequence ID" value="NZ_JACALR010000003.1"/>
</dbReference>
<evidence type="ECO:0008006" key="4">
    <source>
        <dbReference type="Google" id="ProtNLM"/>
    </source>
</evidence>
<evidence type="ECO:0000313" key="3">
    <source>
        <dbReference type="Proteomes" id="UP001173578"/>
    </source>
</evidence>
<reference evidence="2" key="1">
    <citation type="submission" date="2020-06" db="EMBL/GenBank/DDBJ databases">
        <authorList>
            <person name="Dong N."/>
        </authorList>
    </citation>
    <scope>NUCLEOTIDE SEQUENCE</scope>
    <source>
        <strain evidence="2">210</strain>
    </source>
</reference>
<sequence>MKKLFTLVYISIALVSCAQTETKKYKTMTENYIAKTENIYKTVKIYDYNPQYTLHLSAANFTFEVLINDFPVQKNYDPGIVTGSMPINEALLKSGKQKLTIRMTPPVDEEYNMGKEIDFSIAELKLSINYGEYGKQKVKEFKEALKYEMPQRQEKLPYYEISLEFDAPVVAYENDVKGWKESVDLSKEDKHKLQKEVEDFYKEMIAIYENKDINTLAAKYYNRQKELAQIYFSNQPGKSKILIEEYNKDVLESRPFIFSDYILKYYGNGRIIQLVKTDKYYLNFSALMREDPKTEKAVVYGMYLQRPEPDAPLEVIR</sequence>